<name>A0ABU9VTX3_9CLOT</name>
<keyword evidence="2" id="KW-0645">Protease</keyword>
<dbReference type="InterPro" id="IPR000871">
    <property type="entry name" value="Beta-lactam_class-A"/>
</dbReference>
<keyword evidence="4" id="KW-0788">Thiol protease</keyword>
<dbReference type="PANTHER" id="PTHR35333">
    <property type="entry name" value="BETA-LACTAMASE"/>
    <property type="match status" value="1"/>
</dbReference>
<dbReference type="Pfam" id="PF08239">
    <property type="entry name" value="SH3_3"/>
    <property type="match status" value="1"/>
</dbReference>
<dbReference type="Gene3D" id="3.40.710.10">
    <property type="entry name" value="DD-peptidase/beta-lactamase superfamily"/>
    <property type="match status" value="1"/>
</dbReference>
<evidence type="ECO:0000313" key="7">
    <source>
        <dbReference type="Proteomes" id="UP001407405"/>
    </source>
</evidence>
<dbReference type="PANTHER" id="PTHR35333:SF3">
    <property type="entry name" value="BETA-LACTAMASE-TYPE TRANSPEPTIDASE FOLD CONTAINING PROTEIN"/>
    <property type="match status" value="1"/>
</dbReference>
<proteinExistence type="inferred from homology"/>
<dbReference type="InterPro" id="IPR045155">
    <property type="entry name" value="Beta-lactam_cat"/>
</dbReference>
<dbReference type="Proteomes" id="UP001407405">
    <property type="component" value="Unassembled WGS sequence"/>
</dbReference>
<gene>
    <name evidence="6" type="ORF">AAIG11_09020</name>
</gene>
<keyword evidence="7" id="KW-1185">Reference proteome</keyword>
<evidence type="ECO:0000256" key="2">
    <source>
        <dbReference type="ARBA" id="ARBA00022670"/>
    </source>
</evidence>
<dbReference type="InterPro" id="IPR000064">
    <property type="entry name" value="NLP_P60_dom"/>
</dbReference>
<accession>A0ABU9VTX3</accession>
<dbReference type="InterPro" id="IPR038765">
    <property type="entry name" value="Papain-like_cys_pep_sf"/>
</dbReference>
<dbReference type="InterPro" id="IPR012338">
    <property type="entry name" value="Beta-lactam/transpept-like"/>
</dbReference>
<evidence type="ECO:0000256" key="4">
    <source>
        <dbReference type="ARBA" id="ARBA00022807"/>
    </source>
</evidence>
<dbReference type="SUPFAM" id="SSF56601">
    <property type="entry name" value="beta-lactamase/transpeptidase-like"/>
    <property type="match status" value="1"/>
</dbReference>
<dbReference type="GO" id="GO:0016787">
    <property type="term" value="F:hydrolase activity"/>
    <property type="evidence" value="ECO:0007669"/>
    <property type="project" value="UniProtKB-KW"/>
</dbReference>
<dbReference type="PROSITE" id="PS51935">
    <property type="entry name" value="NLPC_P60"/>
    <property type="match status" value="1"/>
</dbReference>
<feature type="domain" description="NlpC/P60" evidence="5">
    <location>
        <begin position="411"/>
        <end position="530"/>
    </location>
</feature>
<evidence type="ECO:0000259" key="5">
    <source>
        <dbReference type="PROSITE" id="PS51935"/>
    </source>
</evidence>
<sequence length="534" mass="59047">MLTQQIHSLLQKTNAQVAVTVKDVSRGQWLIQLNDHQPMPSASTIKLLIMAEAMNQVAEGRFALDQSIEIQPAEQVAYSLVTDLAAGSYQFQDLVQLMITVSDNTATNVLMDLLGMERINGLAAALGLKNTRLQRKMMDFESARQGRQNLTTAGDMVTLLELILQEKLATPALCRLMLTFLENQQDRDSLRRYLPKKVKVAHKTGELPTLNHDVGLVSLPDQQYLIGAFVNDAVDNLEAKRLIGHISRLVYHHMTAAAPALAVVTPTTAPIQLHPHFQSEMADEAISGMVVTRLRSMGGGWHHIRTDYGYEGYLHETQLVMDESRADRWQTLAGHLIMHPLADVMAGPKYQYHVIQTLTRGSRVQLTGRVSEDWSEVMLPAGETGWVRTAFISPMKPLQPAGTTLNGEEAAALRRKLMETALAYQGAQYRWGGRTSLGIDCSGLCSMAYLLNGLVIYRDAVMKEEYLKPISLEAVQPADLIFFPGHIAMYLGEGKYIHSRASANGVVINSLNPGDSEYDGPLKESITGVGTIFR</sequence>
<dbReference type="RefSeq" id="WP_343185937.1">
    <property type="nucleotide sequence ID" value="NZ_JBCITM010000008.1"/>
</dbReference>
<dbReference type="EMBL" id="JBCITM010000008">
    <property type="protein sequence ID" value="MEN1760612.1"/>
    <property type="molecule type" value="Genomic_DNA"/>
</dbReference>
<comment type="caution">
    <text evidence="6">The sequence shown here is derived from an EMBL/GenBank/DDBJ whole genome shotgun (WGS) entry which is preliminary data.</text>
</comment>
<dbReference type="SUPFAM" id="SSF54001">
    <property type="entry name" value="Cysteine proteinases"/>
    <property type="match status" value="1"/>
</dbReference>
<dbReference type="InterPro" id="IPR003646">
    <property type="entry name" value="SH3-like_bac-type"/>
</dbReference>
<organism evidence="6 7">
    <name type="scientific">Anoxynatronum sibiricum</name>
    <dbReference type="NCBI Taxonomy" id="210623"/>
    <lineage>
        <taxon>Bacteria</taxon>
        <taxon>Bacillati</taxon>
        <taxon>Bacillota</taxon>
        <taxon>Clostridia</taxon>
        <taxon>Eubacteriales</taxon>
        <taxon>Clostridiaceae</taxon>
        <taxon>Anoxynatronum</taxon>
    </lineage>
</organism>
<reference evidence="6 7" key="1">
    <citation type="submission" date="2024-04" db="EMBL/GenBank/DDBJ databases">
        <title>Genome sequencing and metabolic network reconstruction of aminoacids and betaine degradation by Anoxynatronum sibiricum.</title>
        <authorList>
            <person name="Detkova E.N."/>
            <person name="Boltjanskaja Y.V."/>
            <person name="Mardanov A.V."/>
            <person name="Kevbrin V."/>
        </authorList>
    </citation>
    <scope>NUCLEOTIDE SEQUENCE [LARGE SCALE GENOMIC DNA]</scope>
    <source>
        <strain evidence="6 7">Z-7981</strain>
    </source>
</reference>
<dbReference type="Pfam" id="PF00877">
    <property type="entry name" value="NLPC_P60"/>
    <property type="match status" value="1"/>
</dbReference>
<dbReference type="Pfam" id="PF13354">
    <property type="entry name" value="Beta-lactamase2"/>
    <property type="match status" value="1"/>
</dbReference>
<keyword evidence="3 6" id="KW-0378">Hydrolase</keyword>
<evidence type="ECO:0000256" key="1">
    <source>
        <dbReference type="ARBA" id="ARBA00007074"/>
    </source>
</evidence>
<evidence type="ECO:0000313" key="6">
    <source>
        <dbReference type="EMBL" id="MEN1760612.1"/>
    </source>
</evidence>
<comment type="similarity">
    <text evidence="1">Belongs to the peptidase C40 family.</text>
</comment>
<dbReference type="Gene3D" id="2.30.30.40">
    <property type="entry name" value="SH3 Domains"/>
    <property type="match status" value="2"/>
</dbReference>
<dbReference type="Gene3D" id="3.90.1720.10">
    <property type="entry name" value="endopeptidase domain like (from Nostoc punctiforme)"/>
    <property type="match status" value="1"/>
</dbReference>
<protein>
    <submittedName>
        <fullName evidence="6">Serine hydrolase</fullName>
    </submittedName>
</protein>
<evidence type="ECO:0000256" key="3">
    <source>
        <dbReference type="ARBA" id="ARBA00022801"/>
    </source>
</evidence>